<reference evidence="3" key="1">
    <citation type="submission" date="2022-11" db="UniProtKB">
        <authorList>
            <consortium name="WormBaseParasite"/>
        </authorList>
    </citation>
    <scope>IDENTIFICATION</scope>
</reference>
<evidence type="ECO:0000256" key="1">
    <source>
        <dbReference type="SAM" id="MobiDB-lite"/>
    </source>
</evidence>
<dbReference type="Proteomes" id="UP000887569">
    <property type="component" value="Unplaced"/>
</dbReference>
<sequence>MKQTAAAWQPPSCTPNTTFFKKTFSASVLCVMGFLHHNNQELESFCSGSCGVLQIFVMTDNIRDGCSTGDESMQEDECEEIRRILEDMIERRLQLVDMSTIRNGQQHWHDTGIKLLSGSQQKITGDVVDAEDGSDNGPPKKRRRRKDSGRFVS</sequence>
<name>A0A915CE04_PARUN</name>
<protein>
    <submittedName>
        <fullName evidence="3">Uncharacterized protein</fullName>
    </submittedName>
</protein>
<dbReference type="AlphaFoldDB" id="A0A915CE04"/>
<keyword evidence="2" id="KW-1185">Reference proteome</keyword>
<evidence type="ECO:0000313" key="3">
    <source>
        <dbReference type="WBParaSite" id="PgR130_g007_t01"/>
    </source>
</evidence>
<organism evidence="2 3">
    <name type="scientific">Parascaris univalens</name>
    <name type="common">Nematode worm</name>
    <dbReference type="NCBI Taxonomy" id="6257"/>
    <lineage>
        <taxon>Eukaryota</taxon>
        <taxon>Metazoa</taxon>
        <taxon>Ecdysozoa</taxon>
        <taxon>Nematoda</taxon>
        <taxon>Chromadorea</taxon>
        <taxon>Rhabditida</taxon>
        <taxon>Spirurina</taxon>
        <taxon>Ascaridomorpha</taxon>
        <taxon>Ascaridoidea</taxon>
        <taxon>Ascarididae</taxon>
        <taxon>Parascaris</taxon>
    </lineage>
</organism>
<accession>A0A915CE04</accession>
<feature type="region of interest" description="Disordered" evidence="1">
    <location>
        <begin position="124"/>
        <end position="153"/>
    </location>
</feature>
<evidence type="ECO:0000313" key="2">
    <source>
        <dbReference type="Proteomes" id="UP000887569"/>
    </source>
</evidence>
<dbReference type="WBParaSite" id="PgR130_g007_t01">
    <property type="protein sequence ID" value="PgR130_g007_t01"/>
    <property type="gene ID" value="PgR130_g007"/>
</dbReference>
<proteinExistence type="predicted"/>